<protein>
    <recommendedName>
        <fullName evidence="4">Ecp2 effector protein domain-containing protein</fullName>
    </recommendedName>
</protein>
<evidence type="ECO:0008006" key="4">
    <source>
        <dbReference type="Google" id="ProtNLM"/>
    </source>
</evidence>
<dbReference type="Proteomes" id="UP000297814">
    <property type="component" value="Unassembled WGS sequence"/>
</dbReference>
<keyword evidence="1" id="KW-0732">Signal</keyword>
<evidence type="ECO:0000313" key="2">
    <source>
        <dbReference type="EMBL" id="TGO39877.1"/>
    </source>
</evidence>
<evidence type="ECO:0000256" key="1">
    <source>
        <dbReference type="SAM" id="SignalP"/>
    </source>
</evidence>
<dbReference type="EMBL" id="PQXK01000046">
    <property type="protein sequence ID" value="TGO39877.1"/>
    <property type="molecule type" value="Genomic_DNA"/>
</dbReference>
<keyword evidence="3" id="KW-1185">Reference proteome</keyword>
<proteinExistence type="predicted"/>
<reference evidence="2 3" key="1">
    <citation type="submission" date="2017-12" db="EMBL/GenBank/DDBJ databases">
        <title>Comparative genomics of Botrytis spp.</title>
        <authorList>
            <person name="Valero-Jimenez C.A."/>
            <person name="Tapia P."/>
            <person name="Veloso J."/>
            <person name="Silva-Moreno E."/>
            <person name="Staats M."/>
            <person name="Valdes J.H."/>
            <person name="Van Kan J.A.L."/>
        </authorList>
    </citation>
    <scope>NUCLEOTIDE SEQUENCE [LARGE SCALE GENOMIC DNA]</scope>
    <source>
        <strain evidence="2 3">Bh0001</strain>
    </source>
</reference>
<feature type="signal peptide" evidence="1">
    <location>
        <begin position="1"/>
        <end position="24"/>
    </location>
</feature>
<gene>
    <name evidence="2" type="ORF">BHYA_0046g00310</name>
</gene>
<organism evidence="2 3">
    <name type="scientific">Botrytis hyacinthi</name>
    <dbReference type="NCBI Taxonomy" id="278943"/>
    <lineage>
        <taxon>Eukaryota</taxon>
        <taxon>Fungi</taxon>
        <taxon>Dikarya</taxon>
        <taxon>Ascomycota</taxon>
        <taxon>Pezizomycotina</taxon>
        <taxon>Leotiomycetes</taxon>
        <taxon>Helotiales</taxon>
        <taxon>Sclerotiniaceae</taxon>
        <taxon>Botrytis</taxon>
    </lineage>
</organism>
<feature type="chain" id="PRO_5021337917" description="Ecp2 effector protein domain-containing protein" evidence="1">
    <location>
        <begin position="25"/>
        <end position="120"/>
    </location>
</feature>
<sequence length="120" mass="12786">MQFTLSSTLVTLAIIANLAAPSAAFVMDTYSSSDCSSDYLQRFDVSDSSCSLDLFGFSSFKLIAEGGLDQKGYFFEDGTCEYPGNAIESGFIDIGGWYHLNECNGLGKIAIAASSALSEE</sequence>
<accession>A0A4Z1H3K3</accession>
<evidence type="ECO:0000313" key="3">
    <source>
        <dbReference type="Proteomes" id="UP000297814"/>
    </source>
</evidence>
<dbReference type="AlphaFoldDB" id="A0A4Z1H3K3"/>
<name>A0A4Z1H3K3_9HELO</name>
<comment type="caution">
    <text evidence="2">The sequence shown here is derived from an EMBL/GenBank/DDBJ whole genome shotgun (WGS) entry which is preliminary data.</text>
</comment>